<reference evidence="2 3" key="1">
    <citation type="submission" date="2024-05" db="EMBL/GenBank/DDBJ databases">
        <title>A draft genome resource for the thread blight pathogen Marasmius tenuissimus strain MS-2.</title>
        <authorList>
            <person name="Yulfo-Soto G.E."/>
            <person name="Baruah I.K."/>
            <person name="Amoako-Attah I."/>
            <person name="Bukari Y."/>
            <person name="Meinhardt L.W."/>
            <person name="Bailey B.A."/>
            <person name="Cohen S.P."/>
        </authorList>
    </citation>
    <scope>NUCLEOTIDE SEQUENCE [LARGE SCALE GENOMIC DNA]</scope>
    <source>
        <strain evidence="2 3">MS-2</strain>
    </source>
</reference>
<gene>
    <name evidence="2" type="ORF">AAF712_016833</name>
</gene>
<organism evidence="2 3">
    <name type="scientific">Marasmius tenuissimus</name>
    <dbReference type="NCBI Taxonomy" id="585030"/>
    <lineage>
        <taxon>Eukaryota</taxon>
        <taxon>Fungi</taxon>
        <taxon>Dikarya</taxon>
        <taxon>Basidiomycota</taxon>
        <taxon>Agaricomycotina</taxon>
        <taxon>Agaricomycetes</taxon>
        <taxon>Agaricomycetidae</taxon>
        <taxon>Agaricales</taxon>
        <taxon>Marasmiineae</taxon>
        <taxon>Marasmiaceae</taxon>
        <taxon>Marasmius</taxon>
    </lineage>
</organism>
<evidence type="ECO:0000313" key="3">
    <source>
        <dbReference type="Proteomes" id="UP001437256"/>
    </source>
</evidence>
<accession>A0ABR2Z7U7</accession>
<feature type="compositionally biased region" description="Basic residues" evidence="1">
    <location>
        <begin position="178"/>
        <end position="188"/>
    </location>
</feature>
<name>A0ABR2Z7U7_9AGAR</name>
<keyword evidence="3" id="KW-1185">Reference proteome</keyword>
<feature type="compositionally biased region" description="Polar residues" evidence="1">
    <location>
        <begin position="110"/>
        <end position="127"/>
    </location>
</feature>
<dbReference type="Proteomes" id="UP001437256">
    <property type="component" value="Unassembled WGS sequence"/>
</dbReference>
<proteinExistence type="predicted"/>
<feature type="non-terminal residue" evidence="2">
    <location>
        <position position="188"/>
    </location>
</feature>
<sequence length="188" mass="20961">MEADDVMDFLCSSLPDLISHLRSVKPVPNKDFLEEMDPEHKHFLPPLIPLVSTRGRHLAISAGACEYPPTTFTQNLAWLSLNRSKGGPLASLTHTHFLLTRSTIGKGDTCSWNRPSRTLPPQLTQPHNKAKSDDKDRDTINNFTESEADQGSSPIDNNGGSDSVYDNTDSIVEEVKPVKRNLRKRTTR</sequence>
<evidence type="ECO:0000256" key="1">
    <source>
        <dbReference type="SAM" id="MobiDB-lite"/>
    </source>
</evidence>
<feature type="compositionally biased region" description="Basic and acidic residues" evidence="1">
    <location>
        <begin position="130"/>
        <end position="139"/>
    </location>
</feature>
<feature type="region of interest" description="Disordered" evidence="1">
    <location>
        <begin position="109"/>
        <end position="188"/>
    </location>
</feature>
<evidence type="ECO:0000313" key="2">
    <source>
        <dbReference type="EMBL" id="KAL0056562.1"/>
    </source>
</evidence>
<comment type="caution">
    <text evidence="2">The sequence shown here is derived from an EMBL/GenBank/DDBJ whole genome shotgun (WGS) entry which is preliminary data.</text>
</comment>
<feature type="compositionally biased region" description="Polar residues" evidence="1">
    <location>
        <begin position="140"/>
        <end position="170"/>
    </location>
</feature>
<protein>
    <submittedName>
        <fullName evidence="2">Uncharacterized protein</fullName>
    </submittedName>
</protein>
<dbReference type="EMBL" id="JBBXMP010001329">
    <property type="protein sequence ID" value="KAL0056562.1"/>
    <property type="molecule type" value="Genomic_DNA"/>
</dbReference>